<accession>A0A964E4C3</accession>
<dbReference type="EMBL" id="JAESVA010000004">
    <property type="protein sequence ID" value="MCB8881324.1"/>
    <property type="molecule type" value="Genomic_DNA"/>
</dbReference>
<evidence type="ECO:0000313" key="3">
    <source>
        <dbReference type="Proteomes" id="UP000721844"/>
    </source>
</evidence>
<keyword evidence="3" id="KW-1185">Reference proteome</keyword>
<feature type="compositionally biased region" description="Basic and acidic residues" evidence="1">
    <location>
        <begin position="1"/>
        <end position="11"/>
    </location>
</feature>
<dbReference type="RefSeq" id="WP_227307995.1">
    <property type="nucleotide sequence ID" value="NZ_JAESVA010000004.1"/>
</dbReference>
<dbReference type="InterPro" id="IPR043129">
    <property type="entry name" value="ATPase_NBD"/>
</dbReference>
<dbReference type="Pfam" id="PF00480">
    <property type="entry name" value="ROK"/>
    <property type="match status" value="1"/>
</dbReference>
<dbReference type="PANTHER" id="PTHR18964:SF173">
    <property type="entry name" value="GLUCOKINASE"/>
    <property type="match status" value="1"/>
</dbReference>
<proteinExistence type="predicted"/>
<dbReference type="InterPro" id="IPR000600">
    <property type="entry name" value="ROK"/>
</dbReference>
<reference evidence="2 3" key="1">
    <citation type="journal article" date="2021" name="Microorganisms">
        <title>Acidisoma silvae sp. nov. and Acidisomacellulosilytica sp. nov., Two Acidophilic Bacteria Isolated from Decaying Wood, Hydrolyzing Cellulose and Producing Poly-3-hydroxybutyrate.</title>
        <authorList>
            <person name="Mieszkin S."/>
            <person name="Pouder E."/>
            <person name="Uroz S."/>
            <person name="Simon-Colin C."/>
            <person name="Alain K."/>
        </authorList>
    </citation>
    <scope>NUCLEOTIDE SEQUENCE [LARGE SCALE GENOMIC DNA]</scope>
    <source>
        <strain evidence="2 3">HW T5.17</strain>
    </source>
</reference>
<feature type="region of interest" description="Disordered" evidence="1">
    <location>
        <begin position="1"/>
        <end position="22"/>
    </location>
</feature>
<dbReference type="SUPFAM" id="SSF46785">
    <property type="entry name" value="Winged helix' DNA-binding domain"/>
    <property type="match status" value="1"/>
</dbReference>
<evidence type="ECO:0000256" key="1">
    <source>
        <dbReference type="SAM" id="MobiDB-lite"/>
    </source>
</evidence>
<sequence length="458" mass="48575">MPKTPEGREAPSTHAGQGRRGDSERYSLVAVMELIRSGRADTRLEIERLSGLGRAVVTDRLTALIDLGLVEEGELGPAIGGRAPRRVKFRADAGRILVATLDSTTIGVGLADLAGRLRVEHYEAIDAAQGPAASLKRLDTLFDWMLDQYPEARDVWAIGLGTPVSLFNLDASGLNLDALDSAIATDKAPLTENLVARYRAPVWVRSLVQLMTIGEFGVRNEAGMSNRDFLYVDLGDEITAGLMSDGRLHRGAHGIAGQIGHIATDSSREVCRCGNIGCLELVAGAGAIVGEALQAAQDGRSRYLAEVLAANGQLALADIGFSARLGDPYCAELLSRCGQLIGKVLAGLANALNPAVIVLGGELARTGDILLAAIRETIYRHTAPVVTRDLQIIRSQMGRSAGLIGAGLLTVDALFASDRLGGWITTGTPLQHPDVQALLARVTQSRRMPPPPDPSPDR</sequence>
<dbReference type="Gene3D" id="3.30.420.40">
    <property type="match status" value="2"/>
</dbReference>
<dbReference type="Gene3D" id="1.10.10.10">
    <property type="entry name" value="Winged helix-like DNA-binding domain superfamily/Winged helix DNA-binding domain"/>
    <property type="match status" value="1"/>
</dbReference>
<protein>
    <submittedName>
        <fullName evidence="2">ROK family protein</fullName>
    </submittedName>
</protein>
<dbReference type="AlphaFoldDB" id="A0A964E4C3"/>
<dbReference type="InterPro" id="IPR036390">
    <property type="entry name" value="WH_DNA-bd_sf"/>
</dbReference>
<gene>
    <name evidence="2" type="ORF">ACELLULO517_13835</name>
</gene>
<organism evidence="2 3">
    <name type="scientific">Acidisoma cellulosilyticum</name>
    <dbReference type="NCBI Taxonomy" id="2802395"/>
    <lineage>
        <taxon>Bacteria</taxon>
        <taxon>Pseudomonadati</taxon>
        <taxon>Pseudomonadota</taxon>
        <taxon>Alphaproteobacteria</taxon>
        <taxon>Acetobacterales</taxon>
        <taxon>Acidocellaceae</taxon>
        <taxon>Acidisoma</taxon>
    </lineage>
</organism>
<dbReference type="PANTHER" id="PTHR18964">
    <property type="entry name" value="ROK (REPRESSOR, ORF, KINASE) FAMILY"/>
    <property type="match status" value="1"/>
</dbReference>
<name>A0A964E4C3_9PROT</name>
<dbReference type="InterPro" id="IPR036388">
    <property type="entry name" value="WH-like_DNA-bd_sf"/>
</dbReference>
<dbReference type="Proteomes" id="UP000721844">
    <property type="component" value="Unassembled WGS sequence"/>
</dbReference>
<comment type="caution">
    <text evidence="2">The sequence shown here is derived from an EMBL/GenBank/DDBJ whole genome shotgun (WGS) entry which is preliminary data.</text>
</comment>
<evidence type="ECO:0000313" key="2">
    <source>
        <dbReference type="EMBL" id="MCB8881324.1"/>
    </source>
</evidence>
<dbReference type="SUPFAM" id="SSF53067">
    <property type="entry name" value="Actin-like ATPase domain"/>
    <property type="match status" value="2"/>
</dbReference>